<organism evidence="2 3">
    <name type="scientific">Halosegnis marinus</name>
    <dbReference type="NCBI Taxonomy" id="3034023"/>
    <lineage>
        <taxon>Archaea</taxon>
        <taxon>Methanobacteriati</taxon>
        <taxon>Methanobacteriota</taxon>
        <taxon>Stenosarchaea group</taxon>
        <taxon>Halobacteria</taxon>
        <taxon>Halobacteriales</taxon>
        <taxon>Natronomonadaceae</taxon>
        <taxon>Halosegnis</taxon>
    </lineage>
</organism>
<dbReference type="Proteomes" id="UP001596398">
    <property type="component" value="Unassembled WGS sequence"/>
</dbReference>
<dbReference type="Gene3D" id="3.20.20.140">
    <property type="entry name" value="Metal-dependent hydrolases"/>
    <property type="match status" value="1"/>
</dbReference>
<dbReference type="InterPro" id="IPR003141">
    <property type="entry name" value="Pol/His_phosphatase_N"/>
</dbReference>
<dbReference type="RefSeq" id="WP_276236031.1">
    <property type="nucleotide sequence ID" value="NZ_CP119802.1"/>
</dbReference>
<dbReference type="PANTHER" id="PTHR42924">
    <property type="entry name" value="EXONUCLEASE"/>
    <property type="match status" value="1"/>
</dbReference>
<sequence length="264" mass="28447">MDSPVVADLHAHTTNSDGEMALDDVPVAAKRAGVEVVAVTDHDRLHPDLDAPTEYREGVKLIHGIELRVESPAGRVDLLGYAAEPTMALERETERLQADRAQRGAAIIENVEDRLGIDLGIEARPGIGRPNIARAVAERTDMTVNEVFDDLIGDDGPCFVAREVPDFGTGRDLLADACGLVGLAHPFRYEDPAAALELCADLDAVERYYPYGREVEASLVEDAIDRYDLVPTGGSDAHDDELGKAGLDADGYERFRAAAGLPHP</sequence>
<evidence type="ECO:0000313" key="3">
    <source>
        <dbReference type="Proteomes" id="UP001596398"/>
    </source>
</evidence>
<feature type="domain" description="Polymerase/histidinol phosphatase N-terminal" evidence="1">
    <location>
        <begin position="7"/>
        <end position="71"/>
    </location>
</feature>
<keyword evidence="3" id="KW-1185">Reference proteome</keyword>
<dbReference type="PANTHER" id="PTHR42924:SF18">
    <property type="entry name" value="POLYMERASE_HISTIDINOL PHOSPHATASE N-TERMINAL DOMAIN-CONTAINING PROTEIN"/>
    <property type="match status" value="1"/>
</dbReference>
<dbReference type="InterPro" id="IPR052018">
    <property type="entry name" value="PHP_domain"/>
</dbReference>
<reference evidence="2 3" key="1">
    <citation type="journal article" date="2019" name="Int. J. Syst. Evol. Microbiol.">
        <title>The Global Catalogue of Microorganisms (GCM) 10K type strain sequencing project: providing services to taxonomists for standard genome sequencing and annotation.</title>
        <authorList>
            <consortium name="The Broad Institute Genomics Platform"/>
            <consortium name="The Broad Institute Genome Sequencing Center for Infectious Disease"/>
            <person name="Wu L."/>
            <person name="Ma J."/>
        </authorList>
    </citation>
    <scope>NUCLEOTIDE SEQUENCE [LARGE SCALE GENOMIC DNA]</scope>
    <source>
        <strain evidence="2 3">DT85</strain>
    </source>
</reference>
<dbReference type="AlphaFoldDB" id="A0ABD5ZNY0"/>
<accession>A0ABD5ZNY0</accession>
<dbReference type="SUPFAM" id="SSF89550">
    <property type="entry name" value="PHP domain-like"/>
    <property type="match status" value="1"/>
</dbReference>
<proteinExistence type="predicted"/>
<name>A0ABD5ZNY0_9EURY</name>
<dbReference type="SMART" id="SM00481">
    <property type="entry name" value="POLIIIAc"/>
    <property type="match status" value="1"/>
</dbReference>
<dbReference type="Pfam" id="PF02811">
    <property type="entry name" value="PHP"/>
    <property type="match status" value="1"/>
</dbReference>
<gene>
    <name evidence="2" type="ORF">ACFQJ4_06730</name>
</gene>
<dbReference type="InterPro" id="IPR016195">
    <property type="entry name" value="Pol/histidinol_Pase-like"/>
</dbReference>
<dbReference type="GeneID" id="79266689"/>
<comment type="caution">
    <text evidence="2">The sequence shown here is derived from an EMBL/GenBank/DDBJ whole genome shotgun (WGS) entry which is preliminary data.</text>
</comment>
<dbReference type="Gene3D" id="1.10.150.650">
    <property type="match status" value="1"/>
</dbReference>
<evidence type="ECO:0000259" key="1">
    <source>
        <dbReference type="SMART" id="SM00481"/>
    </source>
</evidence>
<dbReference type="InterPro" id="IPR004013">
    <property type="entry name" value="PHP_dom"/>
</dbReference>
<dbReference type="EMBL" id="JBHTAP010000001">
    <property type="protein sequence ID" value="MFC7235010.1"/>
    <property type="molecule type" value="Genomic_DNA"/>
</dbReference>
<protein>
    <submittedName>
        <fullName evidence="2">PHP domain-containing protein</fullName>
    </submittedName>
</protein>
<evidence type="ECO:0000313" key="2">
    <source>
        <dbReference type="EMBL" id="MFC7235010.1"/>
    </source>
</evidence>